<dbReference type="SUPFAM" id="SSF109854">
    <property type="entry name" value="DinB/YfiT-like putative metalloenzymes"/>
    <property type="match status" value="1"/>
</dbReference>
<protein>
    <recommendedName>
        <fullName evidence="1">DinB-like domain-containing protein</fullName>
    </recommendedName>
</protein>
<dbReference type="Pfam" id="PF12867">
    <property type="entry name" value="DinB_2"/>
    <property type="match status" value="1"/>
</dbReference>
<dbReference type="InterPro" id="IPR024775">
    <property type="entry name" value="DinB-like"/>
</dbReference>
<sequence>MMNEESVFKQLDIVRAATAGLLESIPESDWDVIPKGFRNNIRWNAGHILTIQDLFANGLRSMTQNLPGNYLAYFAKDTSPADWNEQPPSKEELIKFLKDQPGWIREVCKGKLDQKLDKPFKGFETIGELLTFSVYHEGLHDGVINTQSKIVSADK</sequence>
<reference evidence="2 3" key="1">
    <citation type="submission" date="2021-01" db="EMBL/GenBank/DDBJ databases">
        <title>Genomic Encyclopedia of Type Strains, Phase IV (KMG-IV): sequencing the most valuable type-strain genomes for metagenomic binning, comparative biology and taxonomic classification.</title>
        <authorList>
            <person name="Goeker M."/>
        </authorList>
    </citation>
    <scope>NUCLEOTIDE SEQUENCE [LARGE SCALE GENOMIC DNA]</scope>
    <source>
        <strain evidence="2 3">DSM 28236</strain>
    </source>
</reference>
<evidence type="ECO:0000313" key="3">
    <source>
        <dbReference type="Proteomes" id="UP000808914"/>
    </source>
</evidence>
<name>A0ABS2Q278_9BACL</name>
<dbReference type="InterPro" id="IPR034660">
    <property type="entry name" value="DinB/YfiT-like"/>
</dbReference>
<evidence type="ECO:0000313" key="2">
    <source>
        <dbReference type="EMBL" id="MBM7646060.1"/>
    </source>
</evidence>
<comment type="caution">
    <text evidence="2">The sequence shown here is derived from an EMBL/GenBank/DDBJ whole genome shotgun (WGS) entry which is preliminary data.</text>
</comment>
<dbReference type="Gene3D" id="1.20.120.450">
    <property type="entry name" value="dinb family like domain"/>
    <property type="match status" value="1"/>
</dbReference>
<proteinExistence type="predicted"/>
<dbReference type="EMBL" id="JAFBER010000015">
    <property type="protein sequence ID" value="MBM7646060.1"/>
    <property type="molecule type" value="Genomic_DNA"/>
</dbReference>
<accession>A0ABS2Q278</accession>
<organism evidence="2 3">
    <name type="scientific">Scopulibacillus daqui</name>
    <dbReference type="NCBI Taxonomy" id="1469162"/>
    <lineage>
        <taxon>Bacteria</taxon>
        <taxon>Bacillati</taxon>
        <taxon>Bacillota</taxon>
        <taxon>Bacilli</taxon>
        <taxon>Bacillales</taxon>
        <taxon>Sporolactobacillaceae</taxon>
        <taxon>Scopulibacillus</taxon>
    </lineage>
</organism>
<dbReference type="Proteomes" id="UP000808914">
    <property type="component" value="Unassembled WGS sequence"/>
</dbReference>
<feature type="domain" description="DinB-like" evidence="1">
    <location>
        <begin position="10"/>
        <end position="144"/>
    </location>
</feature>
<evidence type="ECO:0000259" key="1">
    <source>
        <dbReference type="Pfam" id="PF12867"/>
    </source>
</evidence>
<gene>
    <name evidence="2" type="ORF">JOD45_002285</name>
</gene>
<keyword evidence="3" id="KW-1185">Reference proteome</keyword>